<dbReference type="Proteomes" id="UP001153069">
    <property type="component" value="Unassembled WGS sequence"/>
</dbReference>
<dbReference type="EMBL" id="CAICTM010000670">
    <property type="protein sequence ID" value="CAB9514733.1"/>
    <property type="molecule type" value="Genomic_DNA"/>
</dbReference>
<comment type="caution">
    <text evidence="1">The sequence shown here is derived from an EMBL/GenBank/DDBJ whole genome shotgun (WGS) entry which is preliminary data.</text>
</comment>
<keyword evidence="2" id="KW-1185">Reference proteome</keyword>
<dbReference type="Gene3D" id="3.30.70.2330">
    <property type="match status" value="1"/>
</dbReference>
<dbReference type="OrthoDB" id="6159855at2759"/>
<sequence>MEFTRWDYIGRDHAFCKECGCYFIQSSQVDFCSSCRAEIAWEPTDCAFRALRTDELVLEEGFQPANPNANVSVEQHVLDGSVMDTQFISFTWSLDVAVFFAVKGFLARGNMPRVAVASVPLDRFQDLSDMGILVDWTARNYARVFREFLVTDETKHLVDVEKVLELDPAVCRVFWGHTGSFRDFQSIYETSVLRNKVIKALRTTKLAVEVDLVGLPHYRALRENVNLHFIRLVLENDNPHDQNNAIRVDGCNVLRQEKWHTIGYLSSEHAEEVRMNLALSGNRYRCPRFPDLNPTYETWLEIHFEVHNDCAKAKLRLHGMRDSAGKAWFEPVHII</sequence>
<proteinExistence type="predicted"/>
<reference evidence="1" key="1">
    <citation type="submission" date="2020-06" db="EMBL/GenBank/DDBJ databases">
        <authorList>
            <consortium name="Plant Systems Biology data submission"/>
        </authorList>
    </citation>
    <scope>NUCLEOTIDE SEQUENCE</scope>
    <source>
        <strain evidence="1">D6</strain>
    </source>
</reference>
<evidence type="ECO:0000313" key="2">
    <source>
        <dbReference type="Proteomes" id="UP001153069"/>
    </source>
</evidence>
<protein>
    <submittedName>
        <fullName evidence="1">Uncharacterized protein</fullName>
    </submittedName>
</protein>
<name>A0A9N8HGZ9_9STRA</name>
<accession>A0A9N8HGZ9</accession>
<dbReference type="AlphaFoldDB" id="A0A9N8HGZ9"/>
<gene>
    <name evidence="1" type="ORF">SEMRO_671_G184850.1</name>
</gene>
<evidence type="ECO:0000313" key="1">
    <source>
        <dbReference type="EMBL" id="CAB9514733.1"/>
    </source>
</evidence>
<organism evidence="1 2">
    <name type="scientific">Seminavis robusta</name>
    <dbReference type="NCBI Taxonomy" id="568900"/>
    <lineage>
        <taxon>Eukaryota</taxon>
        <taxon>Sar</taxon>
        <taxon>Stramenopiles</taxon>
        <taxon>Ochrophyta</taxon>
        <taxon>Bacillariophyta</taxon>
        <taxon>Bacillariophyceae</taxon>
        <taxon>Bacillariophycidae</taxon>
        <taxon>Naviculales</taxon>
        <taxon>Naviculaceae</taxon>
        <taxon>Seminavis</taxon>
    </lineage>
</organism>